<dbReference type="OrthoDB" id="9809406at2"/>
<sequence length="307" mass="34298">MRKRIQLCGICLMLCMMLFACSSTERTEEKGTFVCYLNEEQTCVMKKQYEITGKTTEQKVKNMLDALGEPSDDVAYNPAIPRGAKVLDYTLKDKILYINLNAKYGGMSAKKGALSRAAIVNSLMQITGVEKIGFLVEGNPLQDSRGREIGLLSDADFVQNVGQNLNSYQTTTLNLMFSNKDGDKLKIETLDVKYSSNISKEKLIVEQLMRGPDVSGDYPTINPNVQLIGVTIKDGICYVNFDEEFSNRVYDIKPEITIYSIVNSIIEGTDATLVQVEINGETNITYLDSVDLSEPLAYSTEWMEETE</sequence>
<organism evidence="3 4">
    <name type="scientific">Hespellia stercorisuis DSM 15480</name>
    <dbReference type="NCBI Taxonomy" id="1121950"/>
    <lineage>
        <taxon>Bacteria</taxon>
        <taxon>Bacillati</taxon>
        <taxon>Bacillota</taxon>
        <taxon>Clostridia</taxon>
        <taxon>Lachnospirales</taxon>
        <taxon>Lachnospiraceae</taxon>
        <taxon>Hespellia</taxon>
    </lineage>
</organism>
<dbReference type="Pfam" id="PF10646">
    <property type="entry name" value="Germane"/>
    <property type="match status" value="2"/>
</dbReference>
<dbReference type="RefSeq" id="WP_084533955.1">
    <property type="nucleotide sequence ID" value="NZ_FQZY01000019.1"/>
</dbReference>
<evidence type="ECO:0000313" key="3">
    <source>
        <dbReference type="EMBL" id="SHJ85472.1"/>
    </source>
</evidence>
<feature type="signal peptide" evidence="1">
    <location>
        <begin position="1"/>
        <end position="22"/>
    </location>
</feature>
<dbReference type="STRING" id="1121950.SAMN02745243_01565"/>
<protein>
    <submittedName>
        <fullName evidence="3">Germination protein M</fullName>
    </submittedName>
</protein>
<gene>
    <name evidence="3" type="ORF">SAMN02745243_01565</name>
</gene>
<feature type="chain" id="PRO_5012116003" evidence="1">
    <location>
        <begin position="23"/>
        <end position="307"/>
    </location>
</feature>
<dbReference type="PROSITE" id="PS51257">
    <property type="entry name" value="PROKAR_LIPOPROTEIN"/>
    <property type="match status" value="1"/>
</dbReference>
<dbReference type="AlphaFoldDB" id="A0A1M6MPV1"/>
<dbReference type="Proteomes" id="UP000184301">
    <property type="component" value="Unassembled WGS sequence"/>
</dbReference>
<evidence type="ECO:0000313" key="4">
    <source>
        <dbReference type="Proteomes" id="UP000184301"/>
    </source>
</evidence>
<dbReference type="EMBL" id="FQZY01000019">
    <property type="protein sequence ID" value="SHJ85472.1"/>
    <property type="molecule type" value="Genomic_DNA"/>
</dbReference>
<name>A0A1M6MPV1_9FIRM</name>
<keyword evidence="1" id="KW-0732">Signal</keyword>
<keyword evidence="4" id="KW-1185">Reference proteome</keyword>
<feature type="domain" description="GerMN" evidence="2">
    <location>
        <begin position="201"/>
        <end position="287"/>
    </location>
</feature>
<dbReference type="InterPro" id="IPR019606">
    <property type="entry name" value="GerMN"/>
</dbReference>
<proteinExistence type="predicted"/>
<evidence type="ECO:0000256" key="1">
    <source>
        <dbReference type="SAM" id="SignalP"/>
    </source>
</evidence>
<reference evidence="3 4" key="1">
    <citation type="submission" date="2016-11" db="EMBL/GenBank/DDBJ databases">
        <authorList>
            <person name="Jaros S."/>
            <person name="Januszkiewicz K."/>
            <person name="Wedrychowicz H."/>
        </authorList>
    </citation>
    <scope>NUCLEOTIDE SEQUENCE [LARGE SCALE GENOMIC DNA]</scope>
    <source>
        <strain evidence="3 4">DSM 15480</strain>
    </source>
</reference>
<dbReference type="SMART" id="SM00909">
    <property type="entry name" value="Germane"/>
    <property type="match status" value="2"/>
</dbReference>
<evidence type="ECO:0000259" key="2">
    <source>
        <dbReference type="SMART" id="SM00909"/>
    </source>
</evidence>
<accession>A0A1M6MPV1</accession>
<feature type="domain" description="GerMN" evidence="2">
    <location>
        <begin position="60"/>
        <end position="145"/>
    </location>
</feature>